<name>A0A9W8J3P9_9AGAR</name>
<accession>A0A9W8J3P9</accession>
<dbReference type="OrthoDB" id="3056791at2759"/>
<proteinExistence type="predicted"/>
<sequence length="338" mass="37528">MTAPGETPHPFTLLKAFPWYSKQILELDSISKVGEAGLLDVCGLGLQGLIEKLERIEKDVCNSQSTHPLRSILLASSSTMIEERLRNVATLPPESGISPGGQSDRLPIPLPPKMFFKLTSHWPNLVTRSLRLLRECGDDPAPDVGSSTNPTQSIFTSLIQRKDTIEGHKIWGNFECVAAYLSLIMKGVSDLPSTMPEFQQLVLNLCHDSRLHQDRWESFFSSIKSVHAFKLPLLLVLSSSVTCLFLPSSLMSKDLNRHALLQFSQEAEWFSALWRTIKISGGAQTFFTIVSTLEIEQMSIVEMQNHLKLGTLIIPRASKATSLDGVSLRAFAMLDKPV</sequence>
<feature type="non-terminal residue" evidence="1">
    <location>
        <position position="1"/>
    </location>
</feature>
<gene>
    <name evidence="1" type="ORF">H1R20_g9427</name>
</gene>
<evidence type="ECO:0000313" key="1">
    <source>
        <dbReference type="EMBL" id="KAJ2927662.1"/>
    </source>
</evidence>
<dbReference type="EMBL" id="JANBPK010000969">
    <property type="protein sequence ID" value="KAJ2927662.1"/>
    <property type="molecule type" value="Genomic_DNA"/>
</dbReference>
<comment type="caution">
    <text evidence="1">The sequence shown here is derived from an EMBL/GenBank/DDBJ whole genome shotgun (WGS) entry which is preliminary data.</text>
</comment>
<dbReference type="AlphaFoldDB" id="A0A9W8J3P9"/>
<reference evidence="1" key="1">
    <citation type="submission" date="2022-06" db="EMBL/GenBank/DDBJ databases">
        <title>Genome Sequence of Candolleomyces eurysporus.</title>
        <authorList>
            <person name="Buettner E."/>
        </authorList>
    </citation>
    <scope>NUCLEOTIDE SEQUENCE</scope>
    <source>
        <strain evidence="1">VTCC 930004</strain>
    </source>
</reference>
<organism evidence="1 2">
    <name type="scientific">Candolleomyces eurysporus</name>
    <dbReference type="NCBI Taxonomy" id="2828524"/>
    <lineage>
        <taxon>Eukaryota</taxon>
        <taxon>Fungi</taxon>
        <taxon>Dikarya</taxon>
        <taxon>Basidiomycota</taxon>
        <taxon>Agaricomycotina</taxon>
        <taxon>Agaricomycetes</taxon>
        <taxon>Agaricomycetidae</taxon>
        <taxon>Agaricales</taxon>
        <taxon>Agaricineae</taxon>
        <taxon>Psathyrellaceae</taxon>
        <taxon>Candolleomyces</taxon>
    </lineage>
</organism>
<evidence type="ECO:0000313" key="2">
    <source>
        <dbReference type="Proteomes" id="UP001140091"/>
    </source>
</evidence>
<dbReference type="Proteomes" id="UP001140091">
    <property type="component" value="Unassembled WGS sequence"/>
</dbReference>
<keyword evidence="2" id="KW-1185">Reference proteome</keyword>
<protein>
    <submittedName>
        <fullName evidence="1">Uncharacterized protein</fullName>
    </submittedName>
</protein>